<evidence type="ECO:0000256" key="2">
    <source>
        <dbReference type="ARBA" id="ARBA00022602"/>
    </source>
</evidence>
<dbReference type="AlphaFoldDB" id="A0AAD5K4K9"/>
<dbReference type="SUPFAM" id="SSF48439">
    <property type="entry name" value="Protein prenylyltransferase"/>
    <property type="match status" value="1"/>
</dbReference>
<evidence type="ECO:0000256" key="4">
    <source>
        <dbReference type="ARBA" id="ARBA00022737"/>
    </source>
</evidence>
<dbReference type="Proteomes" id="UP001209540">
    <property type="component" value="Unassembled WGS sequence"/>
</dbReference>
<dbReference type="InterPro" id="IPR002088">
    <property type="entry name" value="Prenyl_trans_a"/>
</dbReference>
<evidence type="ECO:0000256" key="1">
    <source>
        <dbReference type="ARBA" id="ARBA00006734"/>
    </source>
</evidence>
<evidence type="ECO:0000313" key="6">
    <source>
        <dbReference type="Proteomes" id="UP001209540"/>
    </source>
</evidence>
<dbReference type="PANTHER" id="PTHR11129:SF3">
    <property type="entry name" value="PROTEIN PRENYLTRANSFERASE ALPHA SUBUNIT REPEAT-CONTAINING PROTEIN 1"/>
    <property type="match status" value="1"/>
</dbReference>
<dbReference type="EMBL" id="JAIXMP010000025">
    <property type="protein sequence ID" value="KAI9253942.1"/>
    <property type="molecule type" value="Genomic_DNA"/>
</dbReference>
<comment type="similarity">
    <text evidence="1">Belongs to the protein prenyltransferase subunit alpha family.</text>
</comment>
<dbReference type="PROSITE" id="PS51147">
    <property type="entry name" value="PFTA"/>
    <property type="match status" value="1"/>
</dbReference>
<dbReference type="PANTHER" id="PTHR11129">
    <property type="entry name" value="PROTEIN FARNESYLTRANSFERASE ALPHA SUBUNIT/RAB GERANYLGERANYL TRANSFERASE ALPHA SUBUNIT"/>
    <property type="match status" value="1"/>
</dbReference>
<keyword evidence="2" id="KW-0637">Prenyltransferase</keyword>
<name>A0AAD5K4K9_9FUNG</name>
<keyword evidence="4" id="KW-0677">Repeat</keyword>
<dbReference type="GO" id="GO:0008318">
    <property type="term" value="F:protein prenyltransferase activity"/>
    <property type="evidence" value="ECO:0007669"/>
    <property type="project" value="InterPro"/>
</dbReference>
<evidence type="ECO:0000313" key="5">
    <source>
        <dbReference type="EMBL" id="KAI9253942.1"/>
    </source>
</evidence>
<proteinExistence type="inferred from homology"/>
<gene>
    <name evidence="5" type="ORF">BDA99DRAFT_562884</name>
</gene>
<reference evidence="5" key="1">
    <citation type="journal article" date="2022" name="IScience">
        <title>Evolution of zygomycete secretomes and the origins of terrestrial fungal ecologies.</title>
        <authorList>
            <person name="Chang Y."/>
            <person name="Wang Y."/>
            <person name="Mondo S."/>
            <person name="Ahrendt S."/>
            <person name="Andreopoulos W."/>
            <person name="Barry K."/>
            <person name="Beard J."/>
            <person name="Benny G.L."/>
            <person name="Blankenship S."/>
            <person name="Bonito G."/>
            <person name="Cuomo C."/>
            <person name="Desiro A."/>
            <person name="Gervers K.A."/>
            <person name="Hundley H."/>
            <person name="Kuo A."/>
            <person name="LaButti K."/>
            <person name="Lang B.F."/>
            <person name="Lipzen A."/>
            <person name="O'Donnell K."/>
            <person name="Pangilinan J."/>
            <person name="Reynolds N."/>
            <person name="Sandor L."/>
            <person name="Smith M.E."/>
            <person name="Tsang A."/>
            <person name="Grigoriev I.V."/>
            <person name="Stajich J.E."/>
            <person name="Spatafora J.W."/>
        </authorList>
    </citation>
    <scope>NUCLEOTIDE SEQUENCE</scope>
    <source>
        <strain evidence="5">RSA 2281</strain>
    </source>
</reference>
<protein>
    <submittedName>
        <fullName evidence="5">Uncharacterized protein</fullName>
    </submittedName>
</protein>
<sequence>MITLYQKLTAILENHIIDELGLVFGLPKVDELPSDSQPYYPLIFIESKLGFPFQHYNDLIRETDQAMRETTSLKAKEQASKIMIMLKPDNYTAMNLRKQFIKSGQITIKDEIHWIDLIFTIQKHCKSGVAWHHRQWLFMHPDAIDYGMDLDHELQLCARTATLHPRNYYAWNYRRWLLYSYMDTNLLREKEYKESREWVEQNVSDYSGVHHLSCVVKCLVRHGFDNFEEHLGWTKDLIVQYPGHEALWYHLRFCYTFFTNIKTDGHCIIERIINNNDTKEVEKKQNRQLELALCFGIWLCLLEKRSESKSFRSIDKQQNDYTARLHKITSIPKYISI</sequence>
<dbReference type="Pfam" id="PF01239">
    <property type="entry name" value="PPTA"/>
    <property type="match status" value="3"/>
</dbReference>
<organism evidence="5 6">
    <name type="scientific">Phascolomyces articulosus</name>
    <dbReference type="NCBI Taxonomy" id="60185"/>
    <lineage>
        <taxon>Eukaryota</taxon>
        <taxon>Fungi</taxon>
        <taxon>Fungi incertae sedis</taxon>
        <taxon>Mucoromycota</taxon>
        <taxon>Mucoromycotina</taxon>
        <taxon>Mucoromycetes</taxon>
        <taxon>Mucorales</taxon>
        <taxon>Lichtheimiaceae</taxon>
        <taxon>Phascolomyces</taxon>
    </lineage>
</organism>
<reference evidence="5" key="2">
    <citation type="submission" date="2023-02" db="EMBL/GenBank/DDBJ databases">
        <authorList>
            <consortium name="DOE Joint Genome Institute"/>
            <person name="Mondo S.J."/>
            <person name="Chang Y."/>
            <person name="Wang Y."/>
            <person name="Ahrendt S."/>
            <person name="Andreopoulos W."/>
            <person name="Barry K."/>
            <person name="Beard J."/>
            <person name="Benny G.L."/>
            <person name="Blankenship S."/>
            <person name="Bonito G."/>
            <person name="Cuomo C."/>
            <person name="Desiro A."/>
            <person name="Gervers K.A."/>
            <person name="Hundley H."/>
            <person name="Kuo A."/>
            <person name="LaButti K."/>
            <person name="Lang B.F."/>
            <person name="Lipzen A."/>
            <person name="O'Donnell K."/>
            <person name="Pangilinan J."/>
            <person name="Reynolds N."/>
            <person name="Sandor L."/>
            <person name="Smith M.W."/>
            <person name="Tsang A."/>
            <person name="Grigoriev I.V."/>
            <person name="Stajich J.E."/>
            <person name="Spatafora J.W."/>
        </authorList>
    </citation>
    <scope>NUCLEOTIDE SEQUENCE</scope>
    <source>
        <strain evidence="5">RSA 2281</strain>
    </source>
</reference>
<evidence type="ECO:0000256" key="3">
    <source>
        <dbReference type="ARBA" id="ARBA00022679"/>
    </source>
</evidence>
<keyword evidence="3" id="KW-0808">Transferase</keyword>
<keyword evidence="6" id="KW-1185">Reference proteome</keyword>
<accession>A0AAD5K4K9</accession>
<dbReference type="GO" id="GO:0005737">
    <property type="term" value="C:cytoplasm"/>
    <property type="evidence" value="ECO:0007669"/>
    <property type="project" value="TreeGrafter"/>
</dbReference>
<dbReference type="Gene3D" id="1.25.40.120">
    <property type="entry name" value="Protein prenylyltransferase"/>
    <property type="match status" value="1"/>
</dbReference>
<comment type="caution">
    <text evidence="5">The sequence shown here is derived from an EMBL/GenBank/DDBJ whole genome shotgun (WGS) entry which is preliminary data.</text>
</comment>